<proteinExistence type="predicted"/>
<dbReference type="EMBL" id="OK318991">
    <property type="protein sequence ID" value="UCR90907.1"/>
    <property type="molecule type" value="Genomic_DNA"/>
</dbReference>
<dbReference type="Proteomes" id="UP000827525">
    <property type="component" value="Segment"/>
</dbReference>
<sequence>MSASQGRTVEVVVTLKGNRQETYFITGLPNARGVSRLFMGNPQVLKVELLYTGERGATR</sequence>
<keyword evidence="2" id="KW-1185">Reference proteome</keyword>
<accession>A0AC61TNJ4</accession>
<name>A0AC61TNJ4_9CAUD</name>
<reference evidence="1 2" key="1">
    <citation type="journal article" date="2021" name="Curr. Microbiol.">
        <title>Complete Genome Sequence of a Novel Bacteriophage RpY1 Infecting Ralstonia solanacearum Strains.</title>
        <authorList>
            <person name="Lee S.Y."/>
            <person name="Thapa Magar R."/>
            <person name="Kim H.J."/>
            <person name="Choi K."/>
            <person name="Lee S.W."/>
        </authorList>
    </citation>
    <scope>NUCLEOTIDE SEQUENCE [LARGE SCALE GENOMIC DNA]</scope>
</reference>
<evidence type="ECO:0000313" key="2">
    <source>
        <dbReference type="Proteomes" id="UP000827525"/>
    </source>
</evidence>
<evidence type="ECO:0000313" key="1">
    <source>
        <dbReference type="EMBL" id="UCR90907.1"/>
    </source>
</evidence>
<protein>
    <submittedName>
        <fullName evidence="1">Uncharacterized protein</fullName>
    </submittedName>
</protein>
<organism evidence="1 2">
    <name type="scientific">Ralstonia phage RpY2</name>
    <dbReference type="NCBI Taxonomy" id="2880950"/>
    <lineage>
        <taxon>Viruses</taxon>
        <taxon>Duplodnaviria</taxon>
        <taxon>Heunggongvirae</taxon>
        <taxon>Uroviricota</taxon>
        <taxon>Caudoviricetes</taxon>
        <taxon>Autographivirales</taxon>
        <taxon>Autotranscriptaviridae</taxon>
        <taxon>Serkorvirus</taxon>
        <taxon>Serkorvirus RpY2</taxon>
    </lineage>
</organism>